<organism evidence="2 3">
    <name type="scientific">Gelidibacter algens</name>
    <dbReference type="NCBI Taxonomy" id="49280"/>
    <lineage>
        <taxon>Bacteria</taxon>
        <taxon>Pseudomonadati</taxon>
        <taxon>Bacteroidota</taxon>
        <taxon>Flavobacteriia</taxon>
        <taxon>Flavobacteriales</taxon>
        <taxon>Flavobacteriaceae</taxon>
        <taxon>Gelidibacter</taxon>
    </lineage>
</organism>
<keyword evidence="2" id="KW-0808">Transferase</keyword>
<name>A0A327S3U5_9FLAO</name>
<evidence type="ECO:0000313" key="3">
    <source>
        <dbReference type="Proteomes" id="UP000248987"/>
    </source>
</evidence>
<sequence>MKKIALLTNGVFPFVVGGMQKHSYALAKNFANSKINVDVYHFRKEENKTIALNQYFSDEELRRINFIEITFPVFRHFIGHYIYASFCYSKALYENVINKDYDCIYAQGFTSWYFLKREASLKVKLITNLHGLEMYQPSINLKNKLEQCLLKIPAKKIIQNSKANISLGGKLTSILYTNGAPENSVIELPNGIDDSWIIDENAIAALNQEGLKFLFVGRYERRKGIEELLEVIERTISNENYEISFIGPIPKNKQIDHPRVMFKGLIADVDLLKNEFLNADILVCPSYSEGMPTVILEAMASGCAIIATNVGAVSTMVDDQNGWLIEGDIKIGLDRVITEALHLDEKELRDKKLVSINRVSEKFTWERVIKQTIEAIYHIKY</sequence>
<dbReference type="SUPFAM" id="SSF53756">
    <property type="entry name" value="UDP-Glycosyltransferase/glycogen phosphorylase"/>
    <property type="match status" value="1"/>
</dbReference>
<accession>A0A327S3U5</accession>
<comment type="caution">
    <text evidence="2">The sequence shown here is derived from an EMBL/GenBank/DDBJ whole genome shotgun (WGS) entry which is preliminary data.</text>
</comment>
<dbReference type="CDD" id="cd03801">
    <property type="entry name" value="GT4_PimA-like"/>
    <property type="match status" value="1"/>
</dbReference>
<dbReference type="InterPro" id="IPR050194">
    <property type="entry name" value="Glycosyltransferase_grp1"/>
</dbReference>
<gene>
    <name evidence="2" type="ORF">LX77_02564</name>
</gene>
<dbReference type="EMBL" id="QLLQ01000010">
    <property type="protein sequence ID" value="RAJ22253.1"/>
    <property type="molecule type" value="Genomic_DNA"/>
</dbReference>
<dbReference type="AlphaFoldDB" id="A0A327S3U5"/>
<keyword evidence="3" id="KW-1185">Reference proteome</keyword>
<dbReference type="RefSeq" id="WP_111625912.1">
    <property type="nucleotide sequence ID" value="NZ_QLLQ01000010.1"/>
</dbReference>
<dbReference type="InterPro" id="IPR028098">
    <property type="entry name" value="Glyco_trans_4-like_N"/>
</dbReference>
<protein>
    <submittedName>
        <fullName evidence="2">Glycosyltransferase involved in cell wall biosynthesis</fullName>
    </submittedName>
</protein>
<evidence type="ECO:0000313" key="2">
    <source>
        <dbReference type="EMBL" id="RAJ22253.1"/>
    </source>
</evidence>
<dbReference type="Proteomes" id="UP000248987">
    <property type="component" value="Unassembled WGS sequence"/>
</dbReference>
<proteinExistence type="predicted"/>
<dbReference type="Gene3D" id="3.40.50.2000">
    <property type="entry name" value="Glycogen Phosphorylase B"/>
    <property type="match status" value="2"/>
</dbReference>
<feature type="domain" description="Glycosyltransferase subfamily 4-like N-terminal" evidence="1">
    <location>
        <begin position="16"/>
        <end position="195"/>
    </location>
</feature>
<dbReference type="PANTHER" id="PTHR45947:SF3">
    <property type="entry name" value="SULFOQUINOVOSYL TRANSFERASE SQD2"/>
    <property type="match status" value="1"/>
</dbReference>
<reference evidence="2 3" key="1">
    <citation type="submission" date="2018-06" db="EMBL/GenBank/DDBJ databases">
        <title>Genomic Encyclopedia of Archaeal and Bacterial Type Strains, Phase II (KMG-II): from individual species to whole genera.</title>
        <authorList>
            <person name="Goeker M."/>
        </authorList>
    </citation>
    <scope>NUCLEOTIDE SEQUENCE [LARGE SCALE GENOMIC DNA]</scope>
    <source>
        <strain evidence="2 3">DSM 12408</strain>
    </source>
</reference>
<dbReference type="GO" id="GO:0016757">
    <property type="term" value="F:glycosyltransferase activity"/>
    <property type="evidence" value="ECO:0007669"/>
    <property type="project" value="TreeGrafter"/>
</dbReference>
<dbReference type="PANTHER" id="PTHR45947">
    <property type="entry name" value="SULFOQUINOVOSYL TRANSFERASE SQD2"/>
    <property type="match status" value="1"/>
</dbReference>
<dbReference type="Pfam" id="PF13692">
    <property type="entry name" value="Glyco_trans_1_4"/>
    <property type="match status" value="1"/>
</dbReference>
<evidence type="ECO:0000259" key="1">
    <source>
        <dbReference type="Pfam" id="PF13439"/>
    </source>
</evidence>
<dbReference type="Pfam" id="PF13439">
    <property type="entry name" value="Glyco_transf_4"/>
    <property type="match status" value="1"/>
</dbReference>